<dbReference type="InterPro" id="IPR011115">
    <property type="entry name" value="SecA_DEAD"/>
</dbReference>
<dbReference type="SUPFAM" id="SSF52540">
    <property type="entry name" value="P-loop containing nucleoside triphosphate hydrolases"/>
    <property type="match status" value="2"/>
</dbReference>
<gene>
    <name evidence="5" type="ORF">OVA965_LOCUS6248</name>
    <name evidence="6" type="ORF">TMI583_LOCUS6244</name>
</gene>
<evidence type="ECO:0000313" key="6">
    <source>
        <dbReference type="EMBL" id="CAF3617772.1"/>
    </source>
</evidence>
<organism evidence="6 7">
    <name type="scientific">Didymodactylos carnosus</name>
    <dbReference type="NCBI Taxonomy" id="1234261"/>
    <lineage>
        <taxon>Eukaryota</taxon>
        <taxon>Metazoa</taxon>
        <taxon>Spiralia</taxon>
        <taxon>Gnathifera</taxon>
        <taxon>Rotifera</taxon>
        <taxon>Eurotatoria</taxon>
        <taxon>Bdelloidea</taxon>
        <taxon>Philodinida</taxon>
        <taxon>Philodinidae</taxon>
        <taxon>Didymodactylos</taxon>
    </lineage>
</organism>
<dbReference type="InterPro" id="IPR036465">
    <property type="entry name" value="vWFA_dom_sf"/>
</dbReference>
<feature type="coiled-coil region" evidence="3">
    <location>
        <begin position="732"/>
        <end position="801"/>
    </location>
</feature>
<keyword evidence="1" id="KW-0813">Transport</keyword>
<evidence type="ECO:0000256" key="3">
    <source>
        <dbReference type="SAM" id="Coils"/>
    </source>
</evidence>
<keyword evidence="3" id="KW-0175">Coiled coil</keyword>
<dbReference type="Pfam" id="PF07517">
    <property type="entry name" value="SecA_DEAD"/>
    <property type="match status" value="1"/>
</dbReference>
<feature type="domain" description="SecA family profile" evidence="4">
    <location>
        <begin position="1845"/>
        <end position="2418"/>
    </location>
</feature>
<proteinExistence type="predicted"/>
<evidence type="ECO:0000256" key="1">
    <source>
        <dbReference type="ARBA" id="ARBA00022927"/>
    </source>
</evidence>
<sequence>MKQDKVEISPGQFLDHIAVEPANNRDLIRVTTSPSSVSETRYIWPVTISLKDILGSHMTGDIILCDAPGFADTSGPEVDIANGLGVIKALSGCKSVKILALSSYVNVGDRGQGIQILAHILSKMIKDIEDNLGSIFYAFTKYPPEKDDIHARLLDIKQTKVAEDSFLSNDTSFVIVLDDMIEKTKQGGFKIDPVNGSPRELIQKINRLNFIKYPGEIFRFSMSEDSSAAINNYVKQCQLSVICAVKYKDIDLVVYYLNNLKALKSWIEESFIHDAYEKSTRCISENIEEYCNEVIRKFNRALESQDGLREEDIREYKKSVEYIESIQKPLDEHLKSGVAKPESLIHNIDHELQQRRLVLEETDLQSHLVGVYLGNLYMLKDSFREFEATYSKSCKDFEDRFDKLVKSSNEPIANNEFDKVAEIILIIFKSSCVLKRYLREQVEEKYQDVIKSLLKYLSGFVEKAEPLLAKIRLNDDDVKDLKSYLLILKSAKETPMLQECLSTYTKTLKIGLDTVNKSFKSLNEIYNEFIDKIVSYFGEINVRIKELFEKSGDYALESIEKLVSDMGSIRTIPEIEAKTSGSYYRTVENVRGYMQQLQRDAEQLIVDIEKKTGSINYGHLARSLSRLRNAEWINRASPGAYDALMHRIKEELIENARNLEEQLKRIDFHLKHPDNVGVAQAIVEKIESMSILERSVPELEDYRVRIQKKFRETTQAAFDSIQKTFNLQDIDVYNLKQQLKELEKIKNEYEKLRPAQKYLLEQQYLNVDQLNDEIENLTKKLKEETDKEEALKLEKEEKLNKLQDIVGRCVNLGGQGSDQSTMRVSDANAAKTSQREKLESNNYLKEHGFSKLDDVYEAIVNISKDYDKKLQLIQESCKGFIDTLNRLEEIRKKHKSLLLVRSDSVSSEGMQYLREKKQNSIESIDVEIQEKKVKISEREKNKQKYDFSGRFDGSVANAALFYIVQCEKVGDSRIKEIATETNEIMHKYLGEYGYFLKQEMARLYQNGKNSDVEGGPLQYCHELCIRLEELSSLENFPEVFKCVKEAEQLAHWRQEITACYTTFSDLMEEYKKRGDGELLGKQLSVIQGFIYLDRFLGNTRFYDLYRKSQSCVIDDLNVAYRELVQHICNSDYVRAGMILSNIDDRPLNAKAKKQIELELQSSLVKLMRDIKCSAQWLYGKIERGEENKKQIEEIVANLEKTQNALTQFNLMELLDGKTRGDLEKFQAEVDQILSDIILQGLSSIKTNIEKYFEKPPRDLLANLRLVSTNRLQYDQAYKALLGKLRLDFNKNIEEVGSLPMRQRSSKLRSLNHALCYIPDDLQAQFKAHIDEMSEAVKNKEKDYEHELGKSLKGEQENEQTFTKIRELAKNFKEQEMDELADKMHERVLQKLQDYRAHLQTSLDESDMQSALTHMDKIIKYKDFLSSYIPGIKEVYETSRTLTIKSFENCSKILAEISKIDKSETVEKAFNSTIACINFSNNVGASKDEEKFLPKTALQECEKDLKIMQDCLQNNSEKYRHALKNVAIDDLHSTIVICKRWQNLLQQVKDCTLKDDPTKSLIPDVKNVVTYSEVISEVTKEISCLKAQLNVELISDETTKFEGKREEFFRKLRNSLNKLKEIDEKLQDVLLIPVNAKESEENLKTKAKRIGDTLLETASKPQLTQIECDQFRKYYQHLLAIDEHLSLPDVEAKQNLDASKIKVLEKVAYLRSEFIASGTNLEKAADTLIEIKSLAENLSMFDTGINEEVDRSLTLYKEKHGGASLSKLTMKLQTSDVGFRIMSEHALLKGEDWRYRNVKTQHQNNLEYILNLLEGDDLDKDVLKSRYNTFKTTYDNILVRNVESSDEKSNLDVLVSNTRCFVDSLTRNSKSNVMSKSFRDGVPELLAHIFAIWTLQNTEYYNAMRGIESRDAYLLRPHAAQIIAIFRILGIGYKTSGKGEHLFNNLVQIGTGEGKSVVMASVACVFALAGVDVNCSCYSSDLSRRDKEAFASLFRVLGIEEHIDYGTFNKLCENLLNEQCNVREKIRDMILKNTSVLEVVQEKKRPCQKVLLIDEVDVFLSDQYYGGVYTPVVYLKHPLVKALLDNVWENKTIRTLNGIKALPAYTACAGSFSNWTFLLDEAIKDMIAALQSYQSSTYLVNNDKIVYVEGESIVENVVRGYDTVWAYYHENRNGEISSSSLEANVGIIINCGAFSYAEMPHDFAYITGVTGTLKTLAEAEKEILAKVYTVQKNTYMPSVFGSCNRVYNCETGVCVVNETEYFMKIRGEIDAMLNAKRAILVFFESEEKLNKFYDSSELFSIRPDVQFITEKVREDRKFRVRLAATIGKVTLLTRTFGRGTDFICNNQGLLANGGIHVLQTFFSEELSEQYQIMGRGARQGDLGSYRMVLLDKDLEWVLGASWTTELPKIAGRTLYENLNKARNDIFQSKCNSKGVGIVQRKKEHEASKNFMKVLNGGDIVTVKEFLKKQNQGANIATALSRTMLLMDATGSMSSLLSAVKETVCTMFERAGTVLKEKGLPSDAFQMQFVVYRDYDCKKEGILQSSSWETKPNNLRNFITPIAATGGGDYEEAIEIGLWYAVQQSEQPDGLSQVILIGDASAKEKPAIARDRNASGGEVYWSKTMYKIPTYYADELSKLRAKNIPVHTFYLHDGAQSNLYSKLYSCRDQMFLAQRNFKNIATAIVGRCERLDIYSPQGAASLTHCVTEEILRKAAGDQGNAAIDFLAFKNYYDLREKRFNVGEQSIYLLEEQRVEGGVIEQEKKIVVPTLTRSLGEDFSLQLYEAQAKLTEEEYQLLKLGPRLIYNDPKTASRRRTTELATLKRKIEV</sequence>
<dbReference type="EMBL" id="CAJNOK010001856">
    <property type="protein sequence ID" value="CAF0833098.1"/>
    <property type="molecule type" value="Genomic_DNA"/>
</dbReference>
<dbReference type="GO" id="GO:0006886">
    <property type="term" value="P:intracellular protein transport"/>
    <property type="evidence" value="ECO:0007669"/>
    <property type="project" value="InterPro"/>
</dbReference>
<evidence type="ECO:0000259" key="4">
    <source>
        <dbReference type="PROSITE" id="PS51196"/>
    </source>
</evidence>
<name>A0A8S2HFZ9_9BILA</name>
<dbReference type="GO" id="GO:0016020">
    <property type="term" value="C:membrane"/>
    <property type="evidence" value="ECO:0007669"/>
    <property type="project" value="InterPro"/>
</dbReference>
<dbReference type="EMBL" id="CAJOBA010001856">
    <property type="protein sequence ID" value="CAF3617772.1"/>
    <property type="molecule type" value="Genomic_DNA"/>
</dbReference>
<dbReference type="GO" id="GO:0005524">
    <property type="term" value="F:ATP binding"/>
    <property type="evidence" value="ECO:0007669"/>
    <property type="project" value="InterPro"/>
</dbReference>
<dbReference type="Gene3D" id="3.40.50.410">
    <property type="entry name" value="von Willebrand factor, type A domain"/>
    <property type="match status" value="1"/>
</dbReference>
<keyword evidence="1" id="KW-0653">Protein transport</keyword>
<dbReference type="Proteomes" id="UP000682733">
    <property type="component" value="Unassembled WGS sequence"/>
</dbReference>
<reference evidence="6" key="1">
    <citation type="submission" date="2021-02" db="EMBL/GenBank/DDBJ databases">
        <authorList>
            <person name="Nowell W R."/>
        </authorList>
    </citation>
    <scope>NUCLEOTIDE SEQUENCE</scope>
</reference>
<keyword evidence="2" id="KW-0811">Translocation</keyword>
<dbReference type="PANTHER" id="PTHR30612">
    <property type="entry name" value="SECA INNER MEMBRANE COMPONENT OF SEC PROTEIN SECRETION SYSTEM"/>
    <property type="match status" value="1"/>
</dbReference>
<dbReference type="Proteomes" id="UP000677228">
    <property type="component" value="Unassembled WGS sequence"/>
</dbReference>
<dbReference type="GO" id="GO:0017038">
    <property type="term" value="P:protein import"/>
    <property type="evidence" value="ECO:0007669"/>
    <property type="project" value="InterPro"/>
</dbReference>
<accession>A0A8S2HFZ9</accession>
<evidence type="ECO:0000256" key="2">
    <source>
        <dbReference type="ARBA" id="ARBA00023010"/>
    </source>
</evidence>
<evidence type="ECO:0000313" key="5">
    <source>
        <dbReference type="EMBL" id="CAF0833098.1"/>
    </source>
</evidence>
<dbReference type="PROSITE" id="PS51196">
    <property type="entry name" value="SECA_MOTOR_DEAD"/>
    <property type="match status" value="1"/>
</dbReference>
<dbReference type="PANTHER" id="PTHR30612:SF0">
    <property type="entry name" value="CHLOROPLAST PROTEIN-TRANSPORTING ATPASE"/>
    <property type="match status" value="1"/>
</dbReference>
<dbReference type="GO" id="GO:0006605">
    <property type="term" value="P:protein targeting"/>
    <property type="evidence" value="ECO:0007669"/>
    <property type="project" value="InterPro"/>
</dbReference>
<dbReference type="InterPro" id="IPR014018">
    <property type="entry name" value="SecA_motor_DEAD"/>
</dbReference>
<dbReference type="SUPFAM" id="SSF53300">
    <property type="entry name" value="vWA-like"/>
    <property type="match status" value="1"/>
</dbReference>
<dbReference type="Gene3D" id="3.40.50.300">
    <property type="entry name" value="P-loop containing nucleotide triphosphate hydrolases"/>
    <property type="match status" value="2"/>
</dbReference>
<evidence type="ECO:0000313" key="7">
    <source>
        <dbReference type="Proteomes" id="UP000682733"/>
    </source>
</evidence>
<dbReference type="InterPro" id="IPR027417">
    <property type="entry name" value="P-loop_NTPase"/>
</dbReference>
<protein>
    <recommendedName>
        <fullName evidence="4">SecA family profile domain-containing protein</fullName>
    </recommendedName>
</protein>
<dbReference type="InterPro" id="IPR000185">
    <property type="entry name" value="SecA"/>
</dbReference>
<comment type="caution">
    <text evidence="6">The sequence shown here is derived from an EMBL/GenBank/DDBJ whole genome shotgun (WGS) entry which is preliminary data.</text>
</comment>